<organism evidence="1 2">
    <name type="scientific">Diploscapter pachys</name>
    <dbReference type="NCBI Taxonomy" id="2018661"/>
    <lineage>
        <taxon>Eukaryota</taxon>
        <taxon>Metazoa</taxon>
        <taxon>Ecdysozoa</taxon>
        <taxon>Nematoda</taxon>
        <taxon>Chromadorea</taxon>
        <taxon>Rhabditida</taxon>
        <taxon>Rhabditina</taxon>
        <taxon>Rhabditomorpha</taxon>
        <taxon>Rhabditoidea</taxon>
        <taxon>Rhabditidae</taxon>
        <taxon>Diploscapter</taxon>
    </lineage>
</organism>
<dbReference type="EMBL" id="LIAE01007181">
    <property type="protein sequence ID" value="PAV81405.1"/>
    <property type="molecule type" value="Genomic_DNA"/>
</dbReference>
<sequence>MKIDSTGSWVLTARQQIEHRGGLPNGNRVSVRDAYGTTSHHERDSLVLPCSDPRRLQQKPMPKQIPPAHTLQLQLTYGTQMKHCHSPAPLPVKHNNPKPITAVPCSLAIPRCVPGPHTLPLSCCKHSNPNKTGKITYDRNQSISEFDAFIVEEKRKKNAPKIEPQAVAHSTPAAIPDHLRDLPYTRFQPIPSNNYVVDNKCARPQNPCHFINSSENDKIEDKNGGVGMWYGCIESQLAAEGAALGLDQVEKNLRKLQFIGGHKLHSLECCIDHVREMNDNMRKFNTNCEKLHVDYDKKTPKKVRTAQIL</sequence>
<gene>
    <name evidence="1" type="ORF">WR25_24696</name>
</gene>
<keyword evidence="2" id="KW-1185">Reference proteome</keyword>
<comment type="caution">
    <text evidence="1">The sequence shown here is derived from an EMBL/GenBank/DDBJ whole genome shotgun (WGS) entry which is preliminary data.</text>
</comment>
<dbReference type="Proteomes" id="UP000218231">
    <property type="component" value="Unassembled WGS sequence"/>
</dbReference>
<evidence type="ECO:0000313" key="2">
    <source>
        <dbReference type="Proteomes" id="UP000218231"/>
    </source>
</evidence>
<accession>A0A2A2L5N7</accession>
<evidence type="ECO:0000313" key="1">
    <source>
        <dbReference type="EMBL" id="PAV81405.1"/>
    </source>
</evidence>
<proteinExistence type="predicted"/>
<dbReference type="AlphaFoldDB" id="A0A2A2L5N7"/>
<protein>
    <submittedName>
        <fullName evidence="1">Uncharacterized protein</fullName>
    </submittedName>
</protein>
<name>A0A2A2L5N7_9BILA</name>
<reference evidence="1 2" key="1">
    <citation type="journal article" date="2017" name="Curr. Biol.">
        <title>Genome architecture and evolution of a unichromosomal asexual nematode.</title>
        <authorList>
            <person name="Fradin H."/>
            <person name="Zegar C."/>
            <person name="Gutwein M."/>
            <person name="Lucas J."/>
            <person name="Kovtun M."/>
            <person name="Corcoran D."/>
            <person name="Baugh L.R."/>
            <person name="Kiontke K."/>
            <person name="Gunsalus K."/>
            <person name="Fitch D.H."/>
            <person name="Piano F."/>
        </authorList>
    </citation>
    <scope>NUCLEOTIDE SEQUENCE [LARGE SCALE GENOMIC DNA]</scope>
    <source>
        <strain evidence="1">PF1309</strain>
    </source>
</reference>